<accession>A0A0H3KCX9</accession>
<evidence type="ECO:0000259" key="2">
    <source>
        <dbReference type="PROSITE" id="PS50914"/>
    </source>
</evidence>
<dbReference type="Pfam" id="PF04972">
    <property type="entry name" value="BON"/>
    <property type="match status" value="1"/>
</dbReference>
<evidence type="ECO:0000256" key="1">
    <source>
        <dbReference type="SAM" id="SignalP"/>
    </source>
</evidence>
<proteinExistence type="predicted"/>
<organism evidence="3 4">
    <name type="scientific">Burkholderia multivorans (strain ATCC 17616 / 249)</name>
    <dbReference type="NCBI Taxonomy" id="395019"/>
    <lineage>
        <taxon>Bacteria</taxon>
        <taxon>Pseudomonadati</taxon>
        <taxon>Pseudomonadota</taxon>
        <taxon>Betaproteobacteria</taxon>
        <taxon>Burkholderiales</taxon>
        <taxon>Burkholderiaceae</taxon>
        <taxon>Burkholderia</taxon>
        <taxon>Burkholderia cepacia complex</taxon>
    </lineage>
</organism>
<protein>
    <submittedName>
        <fullName evidence="3">Predicted periplasmic or secreted lipoprotein</fullName>
    </submittedName>
</protein>
<keyword evidence="4" id="KW-1185">Reference proteome</keyword>
<keyword evidence="3" id="KW-0449">Lipoprotein</keyword>
<feature type="signal peptide" evidence="1">
    <location>
        <begin position="1"/>
        <end position="25"/>
    </location>
</feature>
<dbReference type="InterPro" id="IPR007055">
    <property type="entry name" value="BON_dom"/>
</dbReference>
<dbReference type="PROSITE" id="PS50914">
    <property type="entry name" value="BON"/>
    <property type="match status" value="1"/>
</dbReference>
<evidence type="ECO:0000313" key="3">
    <source>
        <dbReference type="EMBL" id="BAG42737.1"/>
    </source>
</evidence>
<dbReference type="EMBL" id="AP009385">
    <property type="protein sequence ID" value="BAG42737.1"/>
    <property type="molecule type" value="Genomic_DNA"/>
</dbReference>
<dbReference type="Proteomes" id="UP000008815">
    <property type="component" value="Chromosome 1"/>
</dbReference>
<keyword evidence="1" id="KW-0732">Signal</keyword>
<feature type="chain" id="PRO_5002613494" evidence="1">
    <location>
        <begin position="26"/>
        <end position="121"/>
    </location>
</feature>
<dbReference type="KEGG" id="bmj:BMULJ_00777"/>
<feature type="domain" description="BON" evidence="2">
    <location>
        <begin position="50"/>
        <end position="118"/>
    </location>
</feature>
<evidence type="ECO:0000313" key="4">
    <source>
        <dbReference type="Proteomes" id="UP000008815"/>
    </source>
</evidence>
<dbReference type="STRING" id="395019.BMULJ_00777"/>
<dbReference type="HOGENOM" id="CLU_098552_1_4_4"/>
<dbReference type="AlphaFoldDB" id="A0A0H3KCX9"/>
<dbReference type="eggNOG" id="COG2823">
    <property type="taxonomic scope" value="Bacteria"/>
</dbReference>
<dbReference type="Gene3D" id="3.30.1340.30">
    <property type="match status" value="1"/>
</dbReference>
<reference evidence="3 4" key="1">
    <citation type="submission" date="2007-04" db="EMBL/GenBank/DDBJ databases">
        <title>Complete genome sequence of Burkholderia multivorans ATCC 17616.</title>
        <authorList>
            <person name="Ohtsubo Y."/>
            <person name="Yamashita A."/>
            <person name="Kurokawa K."/>
            <person name="Takami H."/>
            <person name="Yuhara S."/>
            <person name="Nishiyama E."/>
            <person name="Endo R."/>
            <person name="Miyazaki R."/>
            <person name="Ono A."/>
            <person name="Yano K."/>
            <person name="Ito M."/>
            <person name="Sota M."/>
            <person name="Yuji N."/>
            <person name="Hattori M."/>
            <person name="Tsuda M."/>
        </authorList>
    </citation>
    <scope>NUCLEOTIDE SEQUENCE [LARGE SCALE GENOMIC DNA]</scope>
    <source>
        <strain evidence="4">ATCC 17616 / 249</strain>
    </source>
</reference>
<gene>
    <name evidence="3" type="ordered locus">BMULJ_00777</name>
</gene>
<name>A0A0H3KCX9_BURM1</name>
<sequence>MRYINRFSAVVGMLVMAGWMAGAHAQMAASDAEPTTAVSGTADKRAVKAANRKLQKTVMRSLSQTRGLDASNILVVARGAVVTLAGSVPKAEQVELAVSAARAVSGVSEVRNDLTIRPEGL</sequence>